<dbReference type="EMBL" id="CAJHIS010000007">
    <property type="protein sequence ID" value="CAD6492811.1"/>
    <property type="molecule type" value="Genomic_DNA"/>
</dbReference>
<gene>
    <name evidence="1" type="ORF">EMLJLAPB_00374</name>
</gene>
<organism evidence="1 2">
    <name type="scientific">Candidatus Argoarchaeum ethanivorans</name>
    <dbReference type="NCBI Taxonomy" id="2608793"/>
    <lineage>
        <taxon>Archaea</taxon>
        <taxon>Methanobacteriati</taxon>
        <taxon>Methanobacteriota</taxon>
        <taxon>Stenosarchaea group</taxon>
        <taxon>Methanomicrobia</taxon>
        <taxon>Methanosarcinales</taxon>
        <taxon>Methanosarcinales incertae sedis</taxon>
        <taxon>GOM Arc I cluster</taxon>
        <taxon>Candidatus Argoarchaeum</taxon>
    </lineage>
</organism>
<name>A0A811T912_9EURY</name>
<dbReference type="Proteomes" id="UP000634805">
    <property type="component" value="Unassembled WGS sequence"/>
</dbReference>
<comment type="caution">
    <text evidence="1">The sequence shown here is derived from an EMBL/GenBank/DDBJ whole genome shotgun (WGS) entry which is preliminary data.</text>
</comment>
<accession>A0A811T912</accession>
<dbReference type="AlphaFoldDB" id="A0A811T912"/>
<evidence type="ECO:0000313" key="2">
    <source>
        <dbReference type="Proteomes" id="UP000634805"/>
    </source>
</evidence>
<sequence length="52" mass="6011">MVIEDVRPEGCICKLCSDISPNREDIRTKFGYTMLCNMPILKTGFTHENYIN</sequence>
<reference evidence="1" key="1">
    <citation type="submission" date="2020-10" db="EMBL/GenBank/DDBJ databases">
        <authorList>
            <person name="Hahn C.J."/>
            <person name="Laso-Perez R."/>
            <person name="Vulcano F."/>
            <person name="Vaziourakis K.-M."/>
            <person name="Stokke R."/>
            <person name="Steen I.H."/>
            <person name="Teske A."/>
            <person name="Boetius A."/>
            <person name="Liebeke M."/>
            <person name="Amann R."/>
            <person name="Knittel K."/>
        </authorList>
    </citation>
    <scope>NUCLEOTIDE SEQUENCE</scope>
    <source>
        <strain evidence="1">Gfbio:e3339647-f889-4370-9287-4fb5cb688e4c:AG392D22_GoMArc1</strain>
    </source>
</reference>
<evidence type="ECO:0000313" key="1">
    <source>
        <dbReference type="EMBL" id="CAD6492811.1"/>
    </source>
</evidence>
<proteinExistence type="predicted"/>
<protein>
    <submittedName>
        <fullName evidence="1">Uncharacterized protein</fullName>
    </submittedName>
</protein>